<feature type="compositionally biased region" description="Polar residues" evidence="2">
    <location>
        <begin position="778"/>
        <end position="798"/>
    </location>
</feature>
<gene>
    <name evidence="3" type="ORF">L211DRAFT_565677</name>
</gene>
<feature type="compositionally biased region" description="Basic and acidic residues" evidence="2">
    <location>
        <begin position="764"/>
        <end position="776"/>
    </location>
</feature>
<feature type="compositionally biased region" description="Low complexity" evidence="2">
    <location>
        <begin position="566"/>
        <end position="578"/>
    </location>
</feature>
<dbReference type="PRINTS" id="PR01217">
    <property type="entry name" value="PRICHEXTENSN"/>
</dbReference>
<accession>A0A3N4LXS9</accession>
<feature type="compositionally biased region" description="Polar residues" evidence="2">
    <location>
        <begin position="139"/>
        <end position="152"/>
    </location>
</feature>
<feature type="region of interest" description="Disordered" evidence="2">
    <location>
        <begin position="536"/>
        <end position="601"/>
    </location>
</feature>
<dbReference type="EMBL" id="ML121531">
    <property type="protein sequence ID" value="RPB27693.1"/>
    <property type="molecule type" value="Genomic_DNA"/>
</dbReference>
<proteinExistence type="predicted"/>
<dbReference type="STRING" id="1051890.A0A3N4LXS9"/>
<feature type="compositionally biased region" description="Polar residues" evidence="2">
    <location>
        <begin position="328"/>
        <end position="351"/>
    </location>
</feature>
<feature type="compositionally biased region" description="Polar residues" evidence="2">
    <location>
        <begin position="111"/>
        <end position="125"/>
    </location>
</feature>
<feature type="compositionally biased region" description="Basic and acidic residues" evidence="2">
    <location>
        <begin position="168"/>
        <end position="181"/>
    </location>
</feature>
<evidence type="ECO:0000256" key="1">
    <source>
        <dbReference type="SAM" id="Coils"/>
    </source>
</evidence>
<feature type="compositionally biased region" description="Basic and acidic residues" evidence="2">
    <location>
        <begin position="90"/>
        <end position="106"/>
    </location>
</feature>
<dbReference type="PANTHER" id="PTHR43941">
    <property type="entry name" value="STRUCTURAL MAINTENANCE OF CHROMOSOMES PROTEIN 2"/>
    <property type="match status" value="1"/>
</dbReference>
<feature type="region of interest" description="Disordered" evidence="2">
    <location>
        <begin position="1"/>
        <end position="353"/>
    </location>
</feature>
<dbReference type="OrthoDB" id="5374775at2759"/>
<keyword evidence="1" id="KW-0175">Coiled coil</keyword>
<organism evidence="3 4">
    <name type="scientific">Terfezia boudieri ATCC MYA-4762</name>
    <dbReference type="NCBI Taxonomy" id="1051890"/>
    <lineage>
        <taxon>Eukaryota</taxon>
        <taxon>Fungi</taxon>
        <taxon>Dikarya</taxon>
        <taxon>Ascomycota</taxon>
        <taxon>Pezizomycotina</taxon>
        <taxon>Pezizomycetes</taxon>
        <taxon>Pezizales</taxon>
        <taxon>Pezizaceae</taxon>
        <taxon>Terfezia</taxon>
    </lineage>
</organism>
<keyword evidence="4" id="KW-1185">Reference proteome</keyword>
<evidence type="ECO:0000256" key="2">
    <source>
        <dbReference type="SAM" id="MobiDB-lite"/>
    </source>
</evidence>
<name>A0A3N4LXS9_9PEZI</name>
<dbReference type="InParanoid" id="A0A3N4LXS9"/>
<feature type="region of interest" description="Disordered" evidence="2">
    <location>
        <begin position="764"/>
        <end position="809"/>
    </location>
</feature>
<evidence type="ECO:0000313" key="3">
    <source>
        <dbReference type="EMBL" id="RPB27693.1"/>
    </source>
</evidence>
<feature type="compositionally biased region" description="Polar residues" evidence="2">
    <location>
        <begin position="546"/>
        <end position="565"/>
    </location>
</feature>
<feature type="compositionally biased region" description="Basic and acidic residues" evidence="2">
    <location>
        <begin position="439"/>
        <end position="454"/>
    </location>
</feature>
<reference evidence="3 4" key="1">
    <citation type="journal article" date="2018" name="Nat. Ecol. Evol.">
        <title>Pezizomycetes genomes reveal the molecular basis of ectomycorrhizal truffle lifestyle.</title>
        <authorList>
            <person name="Murat C."/>
            <person name="Payen T."/>
            <person name="Noel B."/>
            <person name="Kuo A."/>
            <person name="Morin E."/>
            <person name="Chen J."/>
            <person name="Kohler A."/>
            <person name="Krizsan K."/>
            <person name="Balestrini R."/>
            <person name="Da Silva C."/>
            <person name="Montanini B."/>
            <person name="Hainaut M."/>
            <person name="Levati E."/>
            <person name="Barry K.W."/>
            <person name="Belfiori B."/>
            <person name="Cichocki N."/>
            <person name="Clum A."/>
            <person name="Dockter R.B."/>
            <person name="Fauchery L."/>
            <person name="Guy J."/>
            <person name="Iotti M."/>
            <person name="Le Tacon F."/>
            <person name="Lindquist E.A."/>
            <person name="Lipzen A."/>
            <person name="Malagnac F."/>
            <person name="Mello A."/>
            <person name="Molinier V."/>
            <person name="Miyauchi S."/>
            <person name="Poulain J."/>
            <person name="Riccioni C."/>
            <person name="Rubini A."/>
            <person name="Sitrit Y."/>
            <person name="Splivallo R."/>
            <person name="Traeger S."/>
            <person name="Wang M."/>
            <person name="Zifcakova L."/>
            <person name="Wipf D."/>
            <person name="Zambonelli A."/>
            <person name="Paolocci F."/>
            <person name="Nowrousian M."/>
            <person name="Ottonello S."/>
            <person name="Baldrian P."/>
            <person name="Spatafora J.W."/>
            <person name="Henrissat B."/>
            <person name="Nagy L.G."/>
            <person name="Aury J.M."/>
            <person name="Wincker P."/>
            <person name="Grigoriev I.V."/>
            <person name="Bonfante P."/>
            <person name="Martin F.M."/>
        </authorList>
    </citation>
    <scope>NUCLEOTIDE SEQUENCE [LARGE SCALE GENOMIC DNA]</scope>
    <source>
        <strain evidence="3 4">ATCC MYA-4762</strain>
    </source>
</reference>
<evidence type="ECO:0000313" key="4">
    <source>
        <dbReference type="Proteomes" id="UP000267821"/>
    </source>
</evidence>
<feature type="compositionally biased region" description="Polar residues" evidence="2">
    <location>
        <begin position="39"/>
        <end position="63"/>
    </location>
</feature>
<feature type="coiled-coil region" evidence="1">
    <location>
        <begin position="615"/>
        <end position="698"/>
    </location>
</feature>
<feature type="region of interest" description="Disordered" evidence="2">
    <location>
        <begin position="433"/>
        <end position="454"/>
    </location>
</feature>
<sequence length="848" mass="95598">MSQAAASGRPWEDDETGDRWKQPQRRMPQHQAHQEQQSRIEGSASHQQTPQTLLSRQTPNDHLQQPHHYDHRQRNATPYAQPALTQHSNEQPRESYRSTRLHHDYIGRTTGIAQQSTPHSYSVQENPKPWGQEPLYPPRSSSSTYLQPNRADNYQLHKRRKISDDEESYHSEEGDVERRQPESQPSHRIGNRPPVPPPAFQYPLYPSTPIRVNHTRSHPMLPPLSTQGLAMRTPQPVRSQQSPPPPAPFVFSNSMSNDPYRTQPYYPPNTVPQHNPDYPHPVSYRVSSKLSSPPQGHPPPPPPPLPPPPPPLPPPPPPAPPPPPPAPSSSNARDTSQQLNNYQSPTQSSVYQRHASPVIPDIESQYFQLNQENQYLRDELRRATSEFIPGNNLRGIVAQLFEVVEDYADVVAYQQQQVQDALDTLESARTCGNANGTESLRKDTPVPRRKAVSDKDLMTQESVVACLRRMHTTMKSKLSTLKRVGDMNAKISIMERYAAGRSGASFEHQEDDSLTRKVSRLEQERARLRGKVEALVRENEERQSREVTSGHNLPQTSDSCASQCLPNSNSSNPSIPGSQAPSPNRQPPLHPPASPSTVTIAPSTVPSSAIYNETLTSLQHRLSVTQLELETLQSDHTRLRAALQRSQQRASALEKKLIVSGEENDVIATERDRYQMLFETLEEQLGEVTASKDEYRRQAVAGGGQYSTILANSTRLELMGVEDRKRWKEEREGLEREKAELRRFASEREGEVERLKGEMKELREEVGRMRDVDMSVDKGTSPSKALPNGTTSEPGTESSEPKNDLELTNQDLQKRVYNLEKTIRVLKHEGVEILRAAQRFMAAGEAPE</sequence>
<feature type="compositionally biased region" description="Pro residues" evidence="2">
    <location>
        <begin position="584"/>
        <end position="594"/>
    </location>
</feature>
<dbReference type="AlphaFoldDB" id="A0A3N4LXS9"/>
<feature type="compositionally biased region" description="Basic and acidic residues" evidence="2">
    <location>
        <begin position="536"/>
        <end position="545"/>
    </location>
</feature>
<dbReference type="PANTHER" id="PTHR43941:SF1">
    <property type="entry name" value="STRUCTURAL MAINTENANCE OF CHROMOSOMES PROTEIN 2"/>
    <property type="match status" value="1"/>
</dbReference>
<dbReference type="Proteomes" id="UP000267821">
    <property type="component" value="Unassembled WGS sequence"/>
</dbReference>
<protein>
    <submittedName>
        <fullName evidence="3">Uncharacterized protein</fullName>
    </submittedName>
</protein>
<feature type="compositionally biased region" description="Polar residues" evidence="2">
    <location>
        <begin position="75"/>
        <end position="89"/>
    </location>
</feature>
<feature type="compositionally biased region" description="Polar residues" evidence="2">
    <location>
        <begin position="285"/>
        <end position="294"/>
    </location>
</feature>
<feature type="compositionally biased region" description="Pro residues" evidence="2">
    <location>
        <begin position="295"/>
        <end position="327"/>
    </location>
</feature>